<protein>
    <recommendedName>
        <fullName evidence="3">Glutelin</fullName>
    </recommendedName>
</protein>
<dbReference type="EMBL" id="JAUSVU010000022">
    <property type="protein sequence ID" value="MDQ0536066.1"/>
    <property type="molecule type" value="Genomic_DNA"/>
</dbReference>
<reference evidence="1 2" key="1">
    <citation type="submission" date="2023-07" db="EMBL/GenBank/DDBJ databases">
        <title>Genomic Encyclopedia of Type Strains, Phase IV (KMG-IV): sequencing the most valuable type-strain genomes for metagenomic binning, comparative biology and taxonomic classification.</title>
        <authorList>
            <person name="Goeker M."/>
        </authorList>
    </citation>
    <scope>NUCLEOTIDE SEQUENCE [LARGE SCALE GENOMIC DNA]</scope>
    <source>
        <strain evidence="1 2">DSM 19922</strain>
    </source>
</reference>
<proteinExistence type="predicted"/>
<dbReference type="Proteomes" id="UP001244552">
    <property type="component" value="Unassembled WGS sequence"/>
</dbReference>
<sequence>MQEEAGMSGRFSFGLKAVMLGALVAGSMLGASISPAAAHDDRYWGRDHGREWYGPGRGPEWRRWDRPRHHHWRERGVVYAPGPVIIAPPPPPRVIYAPPPVIYAPPVAPGFGFSVNIR</sequence>
<evidence type="ECO:0000313" key="1">
    <source>
        <dbReference type="EMBL" id="MDQ0536066.1"/>
    </source>
</evidence>
<name>A0ABU0MRF7_9PROT</name>
<evidence type="ECO:0008006" key="3">
    <source>
        <dbReference type="Google" id="ProtNLM"/>
    </source>
</evidence>
<comment type="caution">
    <text evidence="1">The sequence shown here is derived from an EMBL/GenBank/DDBJ whole genome shotgun (WGS) entry which is preliminary data.</text>
</comment>
<dbReference type="RefSeq" id="WP_246513553.1">
    <property type="nucleotide sequence ID" value="NZ_JAGINO010000024.1"/>
</dbReference>
<organism evidence="1 2">
    <name type="scientific">Azospirillum picis</name>
    <dbReference type="NCBI Taxonomy" id="488438"/>
    <lineage>
        <taxon>Bacteria</taxon>
        <taxon>Pseudomonadati</taxon>
        <taxon>Pseudomonadota</taxon>
        <taxon>Alphaproteobacteria</taxon>
        <taxon>Rhodospirillales</taxon>
        <taxon>Azospirillaceae</taxon>
        <taxon>Azospirillum</taxon>
    </lineage>
</organism>
<evidence type="ECO:0000313" key="2">
    <source>
        <dbReference type="Proteomes" id="UP001244552"/>
    </source>
</evidence>
<accession>A0ABU0MRF7</accession>
<keyword evidence="2" id="KW-1185">Reference proteome</keyword>
<gene>
    <name evidence="1" type="ORF">QO018_004957</name>
</gene>